<evidence type="ECO:0000313" key="4">
    <source>
        <dbReference type="Proteomes" id="UP001153069"/>
    </source>
</evidence>
<feature type="transmembrane region" description="Helical" evidence="2">
    <location>
        <begin position="195"/>
        <end position="217"/>
    </location>
</feature>
<dbReference type="AlphaFoldDB" id="A0A9N8DW08"/>
<dbReference type="EMBL" id="CAICTM010000288">
    <property type="protein sequence ID" value="CAB9507019.1"/>
    <property type="molecule type" value="Genomic_DNA"/>
</dbReference>
<feature type="transmembrane region" description="Helical" evidence="2">
    <location>
        <begin position="229"/>
        <end position="250"/>
    </location>
</feature>
<keyword evidence="2" id="KW-1133">Transmembrane helix</keyword>
<feature type="region of interest" description="Disordered" evidence="1">
    <location>
        <begin position="266"/>
        <end position="296"/>
    </location>
</feature>
<feature type="transmembrane region" description="Helical" evidence="2">
    <location>
        <begin position="91"/>
        <end position="111"/>
    </location>
</feature>
<accession>A0A9N8DW08</accession>
<sequence length="296" mass="33522">MDWTCFFASLFVFTGNLLLAIWAGIERSRPTFQWDQYRKLDPDFLESHWNDRRDLAGLHLSGSFIIAISWVLLTIPLLQAAFILSHGGRRMIWLHTMIAVLAVAAATTEFVSRLMHIGSWNTGNWISRDFYLDDWGGDPQKPNGIGWKSLEITYQLTQGMILWVDSFEYFALFGICFCLFLSIRTSPSGLLGGEMCWGGMGFFIGMLSLADFVFLIVRFVDWDTYNLVSMTFTILIRLILLPSWLLLLAFKLPPAVHEFNERRAANPITSPLSPSSSVTGNGSPRSPQPSDFTIED</sequence>
<comment type="caution">
    <text evidence="3">The sequence shown here is derived from an EMBL/GenBank/DDBJ whole genome shotgun (WGS) entry which is preliminary data.</text>
</comment>
<reference evidence="3" key="1">
    <citation type="submission" date="2020-06" db="EMBL/GenBank/DDBJ databases">
        <authorList>
            <consortium name="Plant Systems Biology data submission"/>
        </authorList>
    </citation>
    <scope>NUCLEOTIDE SEQUENCE</scope>
    <source>
        <strain evidence="3">D6</strain>
    </source>
</reference>
<gene>
    <name evidence="3" type="ORF">SEMRO_289_G109000.1</name>
</gene>
<name>A0A9N8DW08_9STRA</name>
<feature type="compositionally biased region" description="Polar residues" evidence="1">
    <location>
        <begin position="267"/>
        <end position="296"/>
    </location>
</feature>
<feature type="transmembrane region" description="Helical" evidence="2">
    <location>
        <begin position="64"/>
        <end position="84"/>
    </location>
</feature>
<evidence type="ECO:0000313" key="3">
    <source>
        <dbReference type="EMBL" id="CAB9507019.1"/>
    </source>
</evidence>
<keyword evidence="2" id="KW-0812">Transmembrane</keyword>
<keyword evidence="2" id="KW-0472">Membrane</keyword>
<protein>
    <submittedName>
        <fullName evidence="3">Uncharacterized protein</fullName>
    </submittedName>
</protein>
<feature type="transmembrane region" description="Helical" evidence="2">
    <location>
        <begin position="160"/>
        <end position="183"/>
    </location>
</feature>
<organism evidence="3 4">
    <name type="scientific">Seminavis robusta</name>
    <dbReference type="NCBI Taxonomy" id="568900"/>
    <lineage>
        <taxon>Eukaryota</taxon>
        <taxon>Sar</taxon>
        <taxon>Stramenopiles</taxon>
        <taxon>Ochrophyta</taxon>
        <taxon>Bacillariophyta</taxon>
        <taxon>Bacillariophyceae</taxon>
        <taxon>Bacillariophycidae</taxon>
        <taxon>Naviculales</taxon>
        <taxon>Naviculaceae</taxon>
        <taxon>Seminavis</taxon>
    </lineage>
</organism>
<proteinExistence type="predicted"/>
<dbReference type="Proteomes" id="UP001153069">
    <property type="component" value="Unassembled WGS sequence"/>
</dbReference>
<evidence type="ECO:0000256" key="2">
    <source>
        <dbReference type="SAM" id="Phobius"/>
    </source>
</evidence>
<keyword evidence="4" id="KW-1185">Reference proteome</keyword>
<evidence type="ECO:0000256" key="1">
    <source>
        <dbReference type="SAM" id="MobiDB-lite"/>
    </source>
</evidence>